<dbReference type="InterPro" id="IPR036477">
    <property type="entry name" value="Formyl_transf_N_sf"/>
</dbReference>
<reference evidence="6 7" key="1">
    <citation type="submission" date="2019-06" db="EMBL/GenBank/DDBJ databases">
        <title>Whole genome shotgun sequence of Zoogloea ramigera NBRC 15342.</title>
        <authorList>
            <person name="Hosoyama A."/>
            <person name="Uohara A."/>
            <person name="Ohji S."/>
            <person name="Ichikawa N."/>
        </authorList>
    </citation>
    <scope>NUCLEOTIDE SEQUENCE [LARGE SCALE GENOMIC DNA]</scope>
    <source>
        <strain evidence="6 7">NBRC 15342</strain>
    </source>
</reference>
<dbReference type="CDD" id="cd04875">
    <property type="entry name" value="ACT_F4HF-DF"/>
    <property type="match status" value="1"/>
</dbReference>
<comment type="function">
    <text evidence="3">Catalyzes the hydrolysis of 10-formyltetrahydrofolate (formyl-FH4) to formate and tetrahydrofolate (FH4).</text>
</comment>
<sequence>MRRPAPRPAAPAMHRERFYTLSASCPDRSGIVAKVSGFIAEHKGWILETALHSERTDDASQADRYFMRIEIRADSLPFMLTEFRERFAPIAEELQMDWKITDSAVKKRVVVLVSKQEHCLYDLLARWQSKELDIEIPCIISNHDTFRGFVEWHGIPFHHVPVTPDNKARAYAEVQRIFDEVGGDTMVLARYMQILSPELCAANPGKIINIHHSFLPSFVGARPYHQAYQRGVKLIGATCHYVTSELDQGPIIEQDVIRIDHSDSVEDMVRYGKDIEKAVLARGLRYHLEDRVLVHGNKTVVFR</sequence>
<dbReference type="InterPro" id="IPR041729">
    <property type="entry name" value="Formyl-FH4-Hydrolase_C"/>
</dbReference>
<dbReference type="NCBIfam" id="NF004684">
    <property type="entry name" value="PRK06027.1"/>
    <property type="match status" value="1"/>
</dbReference>
<dbReference type="NCBIfam" id="TIGR00655">
    <property type="entry name" value="PurU"/>
    <property type="match status" value="1"/>
</dbReference>
<comment type="similarity">
    <text evidence="3">Belongs to the PurU family.</text>
</comment>
<feature type="active site" evidence="3">
    <location>
        <position position="247"/>
    </location>
</feature>
<comment type="pathway">
    <text evidence="3">Purine metabolism; IMP biosynthesis via de novo pathway; formate from 10-formyl-5,6,7,8-tetrahydrofolate: step 1/1.</text>
</comment>
<dbReference type="SUPFAM" id="SSF55021">
    <property type="entry name" value="ACT-like"/>
    <property type="match status" value="1"/>
</dbReference>
<dbReference type="InterPro" id="IPR044074">
    <property type="entry name" value="PurU_ACT"/>
</dbReference>
<evidence type="ECO:0000256" key="1">
    <source>
        <dbReference type="ARBA" id="ARBA00022563"/>
    </source>
</evidence>
<dbReference type="PANTHER" id="PTHR42706">
    <property type="entry name" value="FORMYLTETRAHYDROFOLATE DEFORMYLASE"/>
    <property type="match status" value="1"/>
</dbReference>
<dbReference type="Pfam" id="PF00551">
    <property type="entry name" value="Formyl_trans_N"/>
    <property type="match status" value="1"/>
</dbReference>
<dbReference type="GO" id="GO:0008864">
    <property type="term" value="F:formyltetrahydrofolate deformylase activity"/>
    <property type="evidence" value="ECO:0007669"/>
    <property type="project" value="UniProtKB-UniRule"/>
</dbReference>
<dbReference type="Gene3D" id="3.40.50.170">
    <property type="entry name" value="Formyl transferase, N-terminal domain"/>
    <property type="match status" value="1"/>
</dbReference>
<keyword evidence="2 3" id="KW-0378">Hydrolase</keyword>
<keyword evidence="3" id="KW-0658">Purine biosynthesis</keyword>
<dbReference type="InterPro" id="IPR002376">
    <property type="entry name" value="Formyl_transf_N"/>
</dbReference>
<dbReference type="HAMAP" id="MF_01927">
    <property type="entry name" value="PurU"/>
    <property type="match status" value="1"/>
</dbReference>
<evidence type="ECO:0000259" key="5">
    <source>
        <dbReference type="PROSITE" id="PS51671"/>
    </source>
</evidence>
<dbReference type="PRINTS" id="PR01575">
    <property type="entry name" value="FFH4HYDRLASE"/>
</dbReference>
<dbReference type="UniPathway" id="UPA00074">
    <property type="reaction ID" value="UER00170"/>
</dbReference>
<comment type="caution">
    <text evidence="6">The sequence shown here is derived from an EMBL/GenBank/DDBJ whole genome shotgun (WGS) entry which is preliminary data.</text>
</comment>
<evidence type="ECO:0000313" key="6">
    <source>
        <dbReference type="EMBL" id="GEC97734.1"/>
    </source>
</evidence>
<organism evidence="6 7">
    <name type="scientific">Zoogloea ramigera</name>
    <dbReference type="NCBI Taxonomy" id="350"/>
    <lineage>
        <taxon>Bacteria</taxon>
        <taxon>Pseudomonadati</taxon>
        <taxon>Pseudomonadota</taxon>
        <taxon>Betaproteobacteria</taxon>
        <taxon>Rhodocyclales</taxon>
        <taxon>Zoogloeaceae</taxon>
        <taxon>Zoogloea</taxon>
    </lineage>
</organism>
<dbReference type="AlphaFoldDB" id="A0A4Y4D1X7"/>
<protein>
    <recommendedName>
        <fullName evidence="3 4">Formyltetrahydrofolate deformylase</fullName>
        <ecNumber evidence="3 4">3.5.1.10</ecNumber>
    </recommendedName>
    <alternativeName>
        <fullName evidence="3">Formyl-FH(4) hydrolase</fullName>
    </alternativeName>
</protein>
<dbReference type="Gene3D" id="3.30.70.260">
    <property type="match status" value="1"/>
</dbReference>
<accession>A0A4Y4D1X7</accession>
<dbReference type="PANTHER" id="PTHR42706:SF1">
    <property type="entry name" value="FORMYLTETRAHYDROFOLATE DEFORMYLASE 2, MITOCHONDRIAL"/>
    <property type="match status" value="1"/>
</dbReference>
<dbReference type="SUPFAM" id="SSF53328">
    <property type="entry name" value="Formyltransferase"/>
    <property type="match status" value="1"/>
</dbReference>
<name>A0A4Y4D1X7_ZOORA</name>
<dbReference type="InterPro" id="IPR002912">
    <property type="entry name" value="ACT_dom"/>
</dbReference>
<dbReference type="PIRSF" id="PIRSF036480">
    <property type="entry name" value="FormyFH4_hydr"/>
    <property type="match status" value="1"/>
</dbReference>
<dbReference type="InterPro" id="IPR045865">
    <property type="entry name" value="ACT-like_dom_sf"/>
</dbReference>
<dbReference type="EC" id="3.5.1.10" evidence="3 4"/>
<comment type="catalytic activity">
    <reaction evidence="3">
        <text>(6R)-10-formyltetrahydrofolate + H2O = (6S)-5,6,7,8-tetrahydrofolate + formate + H(+)</text>
        <dbReference type="Rhea" id="RHEA:19833"/>
        <dbReference type="ChEBI" id="CHEBI:15377"/>
        <dbReference type="ChEBI" id="CHEBI:15378"/>
        <dbReference type="ChEBI" id="CHEBI:15740"/>
        <dbReference type="ChEBI" id="CHEBI:57453"/>
        <dbReference type="ChEBI" id="CHEBI:195366"/>
        <dbReference type="EC" id="3.5.1.10"/>
    </reaction>
</comment>
<keyword evidence="1 3" id="KW-0554">One-carbon metabolism</keyword>
<dbReference type="GO" id="GO:0006730">
    <property type="term" value="P:one-carbon metabolic process"/>
    <property type="evidence" value="ECO:0007669"/>
    <property type="project" value="UniProtKB-KW"/>
</dbReference>
<feature type="domain" description="ACT" evidence="5">
    <location>
        <begin position="20"/>
        <end position="105"/>
    </location>
</feature>
<dbReference type="GO" id="GO:0006189">
    <property type="term" value="P:'de novo' IMP biosynthetic process"/>
    <property type="evidence" value="ECO:0007669"/>
    <property type="project" value="UniProtKB-UniRule"/>
</dbReference>
<dbReference type="InterPro" id="IPR004810">
    <property type="entry name" value="PurU"/>
</dbReference>
<evidence type="ECO:0000256" key="3">
    <source>
        <dbReference type="HAMAP-Rule" id="MF_01927"/>
    </source>
</evidence>
<proteinExistence type="inferred from homology"/>
<evidence type="ECO:0000256" key="4">
    <source>
        <dbReference type="NCBIfam" id="TIGR00655"/>
    </source>
</evidence>
<dbReference type="EMBL" id="BJNV01000118">
    <property type="protein sequence ID" value="GEC97734.1"/>
    <property type="molecule type" value="Genomic_DNA"/>
</dbReference>
<dbReference type="Proteomes" id="UP000318422">
    <property type="component" value="Unassembled WGS sequence"/>
</dbReference>
<evidence type="ECO:0000313" key="7">
    <source>
        <dbReference type="Proteomes" id="UP000318422"/>
    </source>
</evidence>
<evidence type="ECO:0000256" key="2">
    <source>
        <dbReference type="ARBA" id="ARBA00022801"/>
    </source>
</evidence>
<dbReference type="CDD" id="cd08648">
    <property type="entry name" value="FMT_core_Formyl-FH4-Hydrolase_C"/>
    <property type="match status" value="1"/>
</dbReference>
<gene>
    <name evidence="6" type="primary">purU1</name>
    <name evidence="3" type="synonym">purU</name>
    <name evidence="6" type="ORF">ZRA01_38070</name>
</gene>
<keyword evidence="7" id="KW-1185">Reference proteome</keyword>
<dbReference type="PROSITE" id="PS51671">
    <property type="entry name" value="ACT"/>
    <property type="match status" value="1"/>
</dbReference>